<dbReference type="EMBL" id="JBEYBN010000006">
    <property type="protein sequence ID" value="MEU2266101.1"/>
    <property type="molecule type" value="Genomic_DNA"/>
</dbReference>
<sequence length="87" mass="8816">MTHGNCPSCSGRSASPQSSAWCASLIGCAGSVASLYVSYTYDLAAGGSVVVVLTALFALTWCLAPRHGLLAKLVRRPDPAAPLPAGP</sequence>
<comment type="subcellular location">
    <subcellularLocation>
        <location evidence="1">Cell membrane</location>
        <topology evidence="1">Multi-pass membrane protein</topology>
    </subcellularLocation>
</comment>
<comment type="similarity">
    <text evidence="1">Belongs to the ABC-3 integral membrane protein family.</text>
</comment>
<dbReference type="Pfam" id="PF00950">
    <property type="entry name" value="ABC-3"/>
    <property type="match status" value="1"/>
</dbReference>
<name>A0ABV2XQ18_9ACTN</name>
<comment type="caution">
    <text evidence="3">The sequence shown here is derived from an EMBL/GenBank/DDBJ whole genome shotgun (WGS) entry which is preliminary data.</text>
</comment>
<accession>A0ABV2XQ18</accession>
<evidence type="ECO:0000256" key="1">
    <source>
        <dbReference type="RuleBase" id="RU003943"/>
    </source>
</evidence>
<evidence type="ECO:0000256" key="2">
    <source>
        <dbReference type="SAM" id="Phobius"/>
    </source>
</evidence>
<keyword evidence="1" id="KW-0813">Transport</keyword>
<keyword evidence="2" id="KW-0472">Membrane</keyword>
<evidence type="ECO:0000313" key="3">
    <source>
        <dbReference type="EMBL" id="MEU2266101.1"/>
    </source>
</evidence>
<keyword evidence="2" id="KW-1133">Transmembrane helix</keyword>
<dbReference type="RefSeq" id="WP_359786246.1">
    <property type="nucleotide sequence ID" value="NZ_JBEYBN010000006.1"/>
</dbReference>
<reference evidence="3 4" key="1">
    <citation type="submission" date="2024-06" db="EMBL/GenBank/DDBJ databases">
        <title>The Natural Products Discovery Center: Release of the First 8490 Sequenced Strains for Exploring Actinobacteria Biosynthetic Diversity.</title>
        <authorList>
            <person name="Kalkreuter E."/>
            <person name="Kautsar S.A."/>
            <person name="Yang D."/>
            <person name="Bader C.D."/>
            <person name="Teijaro C.N."/>
            <person name="Fluegel L."/>
            <person name="Davis C.M."/>
            <person name="Simpson J.R."/>
            <person name="Lauterbach L."/>
            <person name="Steele A.D."/>
            <person name="Gui C."/>
            <person name="Meng S."/>
            <person name="Li G."/>
            <person name="Viehrig K."/>
            <person name="Ye F."/>
            <person name="Su P."/>
            <person name="Kiefer A.F."/>
            <person name="Nichols A."/>
            <person name="Cepeda A.J."/>
            <person name="Yan W."/>
            <person name="Fan B."/>
            <person name="Jiang Y."/>
            <person name="Adhikari A."/>
            <person name="Zheng C.-J."/>
            <person name="Schuster L."/>
            <person name="Cowan T.M."/>
            <person name="Smanski M.J."/>
            <person name="Chevrette M.G."/>
            <person name="De Carvalho L.P.S."/>
            <person name="Shen B."/>
        </authorList>
    </citation>
    <scope>NUCLEOTIDE SEQUENCE [LARGE SCALE GENOMIC DNA]</scope>
    <source>
        <strain evidence="3 4">NPDC019583</strain>
    </source>
</reference>
<evidence type="ECO:0000313" key="4">
    <source>
        <dbReference type="Proteomes" id="UP001550603"/>
    </source>
</evidence>
<feature type="transmembrane region" description="Helical" evidence="2">
    <location>
        <begin position="20"/>
        <end position="37"/>
    </location>
</feature>
<keyword evidence="1 2" id="KW-0812">Transmembrane</keyword>
<dbReference type="InterPro" id="IPR001626">
    <property type="entry name" value="ABC_TroCD"/>
</dbReference>
<proteinExistence type="inferred from homology"/>
<organism evidence="3 4">
    <name type="scientific">Streptomyces olindensis</name>
    <dbReference type="NCBI Taxonomy" id="358823"/>
    <lineage>
        <taxon>Bacteria</taxon>
        <taxon>Bacillati</taxon>
        <taxon>Actinomycetota</taxon>
        <taxon>Actinomycetes</taxon>
        <taxon>Kitasatosporales</taxon>
        <taxon>Streptomycetaceae</taxon>
        <taxon>Streptomyces</taxon>
    </lineage>
</organism>
<feature type="transmembrane region" description="Helical" evidence="2">
    <location>
        <begin position="43"/>
        <end position="64"/>
    </location>
</feature>
<dbReference type="Proteomes" id="UP001550603">
    <property type="component" value="Unassembled WGS sequence"/>
</dbReference>
<keyword evidence="4" id="KW-1185">Reference proteome</keyword>
<gene>
    <name evidence="3" type="ORF">ABZ568_06610</name>
</gene>
<protein>
    <submittedName>
        <fullName evidence="3">Metal ABC transporter permease</fullName>
    </submittedName>
</protein>